<comment type="caution">
    <text evidence="1">The sequence shown here is derived from an EMBL/GenBank/DDBJ whole genome shotgun (WGS) entry which is preliminary data.</text>
</comment>
<dbReference type="AlphaFoldDB" id="A0A328BBZ6"/>
<reference evidence="2" key="1">
    <citation type="submission" date="2018-05" db="EMBL/GenBank/DDBJ databases">
        <authorList>
            <person name="Nie L."/>
        </authorList>
    </citation>
    <scope>NUCLEOTIDE SEQUENCE [LARGE SCALE GENOMIC DNA]</scope>
    <source>
        <strain evidence="2">NL</strain>
    </source>
</reference>
<proteinExistence type="predicted"/>
<dbReference type="EMBL" id="QHKM01000008">
    <property type="protein sequence ID" value="RAK63951.1"/>
    <property type="molecule type" value="Genomic_DNA"/>
</dbReference>
<name>A0A328BBZ6_9BACT</name>
<gene>
    <name evidence="1" type="ORF">DLM85_20635</name>
</gene>
<protein>
    <submittedName>
        <fullName evidence="1">Uncharacterized protein</fullName>
    </submittedName>
</protein>
<dbReference type="RefSeq" id="WP_111480069.1">
    <property type="nucleotide sequence ID" value="NZ_QHKM01000008.1"/>
</dbReference>
<evidence type="ECO:0000313" key="2">
    <source>
        <dbReference type="Proteomes" id="UP000248553"/>
    </source>
</evidence>
<evidence type="ECO:0000313" key="1">
    <source>
        <dbReference type="EMBL" id="RAK63951.1"/>
    </source>
</evidence>
<accession>A0A328BBZ6</accession>
<dbReference type="Proteomes" id="UP000248553">
    <property type="component" value="Unassembled WGS sequence"/>
</dbReference>
<keyword evidence="2" id="KW-1185">Reference proteome</keyword>
<dbReference type="OrthoDB" id="887202at2"/>
<organism evidence="1 2">
    <name type="scientific">Hymenobacter edaphi</name>
    <dbReference type="NCBI Taxonomy" id="2211146"/>
    <lineage>
        <taxon>Bacteria</taxon>
        <taxon>Pseudomonadati</taxon>
        <taxon>Bacteroidota</taxon>
        <taxon>Cytophagia</taxon>
        <taxon>Cytophagales</taxon>
        <taxon>Hymenobacteraceae</taxon>
        <taxon>Hymenobacter</taxon>
    </lineage>
</organism>
<sequence>MTILDHQQPALPLGPTLDEADKVARMACCCRLSELLPIVRQQLQARREQLAAQQRPAEAA</sequence>